<evidence type="ECO:0000313" key="4">
    <source>
        <dbReference type="Proteomes" id="UP000076715"/>
    </source>
</evidence>
<evidence type="ECO:0000259" key="2">
    <source>
        <dbReference type="Pfam" id="PF20041"/>
    </source>
</evidence>
<feature type="domain" description="DUF6443" evidence="2">
    <location>
        <begin position="32"/>
        <end position="157"/>
    </location>
</feature>
<accession>A0A162ZU06</accession>
<dbReference type="InterPro" id="IPR022385">
    <property type="entry name" value="Rhs_assc_core"/>
</dbReference>
<dbReference type="Pfam" id="PF20041">
    <property type="entry name" value="DUF6443"/>
    <property type="match status" value="1"/>
</dbReference>
<gene>
    <name evidence="3" type="ORF">AWE51_10355</name>
</gene>
<dbReference type="Proteomes" id="UP000076715">
    <property type="component" value="Unassembled WGS sequence"/>
</dbReference>
<name>A0A162ZU06_9FLAO</name>
<dbReference type="Gene3D" id="2.180.10.10">
    <property type="entry name" value="RHS repeat-associated core"/>
    <property type="match status" value="2"/>
</dbReference>
<feature type="region of interest" description="Disordered" evidence="1">
    <location>
        <begin position="1331"/>
        <end position="1387"/>
    </location>
</feature>
<organism evidence="3 4">
    <name type="scientific">Aquimarina aggregata</name>
    <dbReference type="NCBI Taxonomy" id="1642818"/>
    <lineage>
        <taxon>Bacteria</taxon>
        <taxon>Pseudomonadati</taxon>
        <taxon>Bacteroidota</taxon>
        <taxon>Flavobacteriia</taxon>
        <taxon>Flavobacteriales</taxon>
        <taxon>Flavobacteriaceae</taxon>
        <taxon>Aquimarina</taxon>
    </lineage>
</organism>
<feature type="compositionally biased region" description="Polar residues" evidence="1">
    <location>
        <begin position="1346"/>
        <end position="1373"/>
    </location>
</feature>
<evidence type="ECO:0000256" key="1">
    <source>
        <dbReference type="SAM" id="MobiDB-lite"/>
    </source>
</evidence>
<sequence length="1387" mass="156401">MSNYIQKISISVCLLLGLYINAQSNDKNYISTKAYQVAVTETELSTLDRDSVIQSVSYFDGLGRPIQNIEVRAGGNREDIIVPMYYDQYGRSSSEHLPFSQSNNNGDFIEYASDLSDEYLFDTHFDIASRRVQKTFYKSPLHRIQSQAMPMDRSARTSNLQGVISYEYALNTTNDNISKYHVSYEDSDNIIDYHTYLNKDANIYGTGTLYKSITKDENWIPSMGQNHTVEEYTNTRGQIVLKRTFNDNISHDTYYVYDEHLQLSFVIPPLAAKKIILSEADINELCYQYLYDEKGRLRKKKIPGKGWEYIVYDTLDRPILTQDANLRTDNKWLFTKYDDFNRAVYTGIYVAETDQGFSTLQQLADDATEVNECRTQPIEVRAPRLSKSTTTCGVSQTIDGTLVHYTNNVFPQEIDQLLTINYYDTYNNMSNLSFLSEQPFEQEYLTTPTGLAVVTKTRVLDTNQWINENIGYDRKGRPVAILRTNEYLDTYELTHTLYDFTGKVLKNKLTHRKGNSGDYIYSLDEYTYDHIGRLNTHHHKIDNKEFSDTAGNYPDIISVTENPTNNTDLVATERIIISPNTTISASTSNAFTARIEESSVTSELIVDNTYNGLGQLESKDVGNKVNKPLQSVDYRYNEQGWLSGINNHSQREEDDLRDISTIAMGAGDLFGMQINYSHPTAEATPLYNGNISQIHWRTVSEDASQKTYNYEYDALNRITKAEDNTSKYNLNSVSYDQNGNILSLNRSGHTNANASSFGIMDDLTYTYKGNQLLSVTDITGSIYGFKDGNTSEDDYDYDDNGNMVMDKNKGISQNNPITYNHLNLPKKVTVNHTNYIEYIYDANGTKIEKKVGPYGNITHYTGNYIYETIGGAGTFLKFMHHPEGYVEPKNQSNLGDGFNYVYQHKDHLGNIRLSYTDTNDDYEQILSSSFVNRNNLEGWQPNGSARISGFPGSLIARVQNSWAGVKHLLNNEVFVPGEQLTVYCDFDKSSTNANVRLYIQELDSSGSHLSWNTLDGNLQTGNHQYEYTVKTGTKLVLRVDKNNTHLDETTSFVIHEIGLTRGALEIKEEKNYYPFGLQHKGYNNTITGRKHNYGFGGKEEQSELGLEWIDITARNYDPAIGRWMNLDPLAEKMRRHSPYNYAFNNPIFFQDPDGMMPQGCCGDFLKGWNKTVRNFNRSVDNGIHNLVTNPIETLGSFASNTLNNMGQLAHDVIPGLSEITGIENQTEKAIIGAAETIADIPNMSKAELGSTAAVATIMVIEALVERKVPGINKSGPDFVVTPDGTSVSTSLNNISDSFDNAGFNVVETNAKNTIYEVPKADGSGTFFSRLQQGNNPRTSDYDGNRVVNTQNTGNTANKQYVNPDGSNITGNPSKSERRATGHIQLDN</sequence>
<keyword evidence="4" id="KW-1185">Reference proteome</keyword>
<dbReference type="STRING" id="1642818.AWE51_10355"/>
<proteinExistence type="predicted"/>
<evidence type="ECO:0000313" key="3">
    <source>
        <dbReference type="EMBL" id="KZS40032.1"/>
    </source>
</evidence>
<protein>
    <recommendedName>
        <fullName evidence="2">DUF6443 domain-containing protein</fullName>
    </recommendedName>
</protein>
<dbReference type="EMBL" id="LQRT01000024">
    <property type="protein sequence ID" value="KZS40032.1"/>
    <property type="molecule type" value="Genomic_DNA"/>
</dbReference>
<dbReference type="RefSeq" id="WP_066316276.1">
    <property type="nucleotide sequence ID" value="NZ_LQRT01000024.1"/>
</dbReference>
<dbReference type="NCBIfam" id="TIGR03696">
    <property type="entry name" value="Rhs_assc_core"/>
    <property type="match status" value="1"/>
</dbReference>
<dbReference type="InterPro" id="IPR045619">
    <property type="entry name" value="DUF6443"/>
</dbReference>
<comment type="caution">
    <text evidence="3">The sequence shown here is derived from an EMBL/GenBank/DDBJ whole genome shotgun (WGS) entry which is preliminary data.</text>
</comment>
<reference evidence="3 4" key="1">
    <citation type="submission" date="2016-01" db="EMBL/GenBank/DDBJ databases">
        <title>The draft genome sequence of Aquimarina sp. RZW4-3-2.</title>
        <authorList>
            <person name="Wang Y."/>
        </authorList>
    </citation>
    <scope>NUCLEOTIDE SEQUENCE [LARGE SCALE GENOMIC DNA]</scope>
    <source>
        <strain evidence="3 4">RZW4-3-2</strain>
    </source>
</reference>